<comment type="caution">
    <text evidence="1">The sequence shown here is derived from an EMBL/GenBank/DDBJ whole genome shotgun (WGS) entry which is preliminary data.</text>
</comment>
<dbReference type="RefSeq" id="WP_043401498.1">
    <property type="nucleotide sequence ID" value="NZ_JXST01000006.1"/>
</dbReference>
<dbReference type="EMBL" id="JXST01000006">
    <property type="protein sequence ID" value="KIU17857.1"/>
    <property type="molecule type" value="Genomic_DNA"/>
</dbReference>
<dbReference type="PATRIC" id="fig|280871.6.peg.1280"/>
<reference evidence="1 2" key="1">
    <citation type="submission" date="2015-01" db="EMBL/GenBank/DDBJ databases">
        <title>Genome sequence of Mycobacterium llatzerense and Mycobacterium immunogenum recovered from brain abscess.</title>
        <authorList>
            <person name="Greninger A.L."/>
            <person name="Langelier C."/>
            <person name="Cunningham G."/>
            <person name="Chiu C.Y."/>
            <person name="Miller S."/>
        </authorList>
    </citation>
    <scope>NUCLEOTIDE SEQUENCE [LARGE SCALE GENOMIC DNA]</scope>
    <source>
        <strain evidence="1 2">CLUC14</strain>
    </source>
</reference>
<dbReference type="AlphaFoldDB" id="A0A0D1LHC0"/>
<name>A0A0D1LHC0_9MYCO</name>
<evidence type="ECO:0000313" key="1">
    <source>
        <dbReference type="EMBL" id="KIU17857.1"/>
    </source>
</evidence>
<sequence>MAGLKFVRRVDGLTYEFAEDGEAHGFPSYKRVDLDIWVRRLPHFGWAVCSESGAVSSRPFDYAGLGYLPPEGVWVSRKDDRSYVYDLVRVTS</sequence>
<dbReference type="STRING" id="280871.TL10_06220"/>
<organism evidence="1 2">
    <name type="scientific">Mycolicibacterium llatzerense</name>
    <dbReference type="NCBI Taxonomy" id="280871"/>
    <lineage>
        <taxon>Bacteria</taxon>
        <taxon>Bacillati</taxon>
        <taxon>Actinomycetota</taxon>
        <taxon>Actinomycetes</taxon>
        <taxon>Mycobacteriales</taxon>
        <taxon>Mycobacteriaceae</taxon>
        <taxon>Mycolicibacterium</taxon>
    </lineage>
</organism>
<proteinExistence type="predicted"/>
<keyword evidence="2" id="KW-1185">Reference proteome</keyword>
<dbReference type="OrthoDB" id="513827at2"/>
<protein>
    <submittedName>
        <fullName evidence="1">Uncharacterized protein</fullName>
    </submittedName>
</protein>
<gene>
    <name evidence="1" type="ORF">TL10_06220</name>
</gene>
<evidence type="ECO:0000313" key="2">
    <source>
        <dbReference type="Proteomes" id="UP000032221"/>
    </source>
</evidence>
<accession>A0A0D1LHC0</accession>
<dbReference type="Proteomes" id="UP000032221">
    <property type="component" value="Unassembled WGS sequence"/>
</dbReference>